<accession>A0ABV3P8E5</accession>
<sequence>MGAAGDVAHRGRWHRRLDAVCADPEALRLVLHPVVDVAAGRVAGYEVLSRFASDVPTEQWFRAARALGRDADLDRVVLDGALRLLPDLPPGTFLTVNASPTSLADQRVLDVLTSHDLTGVVLELTEHADCDPAQLTDPLRMLRARGALVALDDVGTGHSGLLRMAVVRPEILKVDLQLVRDLHRDLVKRSLVQFLGECAGRLDAWIIAEGVETVDELDVLRGMGVPLVQGFLLARPQEDFVQLGAEARRLLEVPQAAQNAHAADAFEGPEGHRRSRAAAGRTRRARDLTRRTKTDRSVGDALRSATEQSAPVVVVDADDVPRVLVLPAERPGALPRVEPVDVTVAPETAVTDVAARAVARSAGVRFDPLVCTDAAGRYVGVVGVEDLVLDLAVTSGGVAAPQEAGGWRMGA</sequence>
<dbReference type="PANTHER" id="PTHR33121">
    <property type="entry name" value="CYCLIC DI-GMP PHOSPHODIESTERASE PDEF"/>
    <property type="match status" value="1"/>
</dbReference>
<dbReference type="SMART" id="SM00052">
    <property type="entry name" value="EAL"/>
    <property type="match status" value="1"/>
</dbReference>
<evidence type="ECO:0000256" key="1">
    <source>
        <dbReference type="SAM" id="MobiDB-lite"/>
    </source>
</evidence>
<feature type="compositionally biased region" description="Basic residues" evidence="1">
    <location>
        <begin position="273"/>
        <end position="284"/>
    </location>
</feature>
<reference evidence="3 4" key="1">
    <citation type="submission" date="2024-07" db="EMBL/GenBank/DDBJ databases">
        <authorList>
            <person name="Thanompreechachai J."/>
            <person name="Duangmal K."/>
        </authorList>
    </citation>
    <scope>NUCLEOTIDE SEQUENCE [LARGE SCALE GENOMIC DNA]</scope>
    <source>
        <strain evidence="3 4">KCTC 19886</strain>
    </source>
</reference>
<dbReference type="InterPro" id="IPR050706">
    <property type="entry name" value="Cyclic-di-GMP_PDE-like"/>
</dbReference>
<dbReference type="InterPro" id="IPR001633">
    <property type="entry name" value="EAL_dom"/>
</dbReference>
<gene>
    <name evidence="3" type="ORF">AB1207_13525</name>
</gene>
<comment type="caution">
    <text evidence="3">The sequence shown here is derived from an EMBL/GenBank/DDBJ whole genome shotgun (WGS) entry which is preliminary data.</text>
</comment>
<dbReference type="RefSeq" id="WP_367638896.1">
    <property type="nucleotide sequence ID" value="NZ_JBFNQN010000008.1"/>
</dbReference>
<dbReference type="InterPro" id="IPR035919">
    <property type="entry name" value="EAL_sf"/>
</dbReference>
<dbReference type="EMBL" id="JBFNQN010000008">
    <property type="protein sequence ID" value="MEW9265772.1"/>
    <property type="molecule type" value="Genomic_DNA"/>
</dbReference>
<organism evidence="3 4">
    <name type="scientific">Kineococcus endophyticus</name>
    <dbReference type="NCBI Taxonomy" id="1181883"/>
    <lineage>
        <taxon>Bacteria</taxon>
        <taxon>Bacillati</taxon>
        <taxon>Actinomycetota</taxon>
        <taxon>Actinomycetes</taxon>
        <taxon>Kineosporiales</taxon>
        <taxon>Kineosporiaceae</taxon>
        <taxon>Kineococcus</taxon>
    </lineage>
</organism>
<feature type="compositionally biased region" description="Basic and acidic residues" evidence="1">
    <location>
        <begin position="285"/>
        <end position="298"/>
    </location>
</feature>
<feature type="region of interest" description="Disordered" evidence="1">
    <location>
        <begin position="262"/>
        <end position="303"/>
    </location>
</feature>
<evidence type="ECO:0000313" key="4">
    <source>
        <dbReference type="Proteomes" id="UP001555826"/>
    </source>
</evidence>
<keyword evidence="4" id="KW-1185">Reference proteome</keyword>
<dbReference type="CDD" id="cd01948">
    <property type="entry name" value="EAL"/>
    <property type="match status" value="1"/>
</dbReference>
<dbReference type="Pfam" id="PF00563">
    <property type="entry name" value="EAL"/>
    <property type="match status" value="1"/>
</dbReference>
<proteinExistence type="predicted"/>
<evidence type="ECO:0000259" key="2">
    <source>
        <dbReference type="PROSITE" id="PS50883"/>
    </source>
</evidence>
<dbReference type="SUPFAM" id="SSF141868">
    <property type="entry name" value="EAL domain-like"/>
    <property type="match status" value="1"/>
</dbReference>
<protein>
    <submittedName>
        <fullName evidence="3">EAL domain-containing protein</fullName>
    </submittedName>
</protein>
<dbReference type="Gene3D" id="3.20.20.450">
    <property type="entry name" value="EAL domain"/>
    <property type="match status" value="1"/>
</dbReference>
<dbReference type="PANTHER" id="PTHR33121:SF76">
    <property type="entry name" value="SIGNALING PROTEIN"/>
    <property type="match status" value="1"/>
</dbReference>
<dbReference type="Proteomes" id="UP001555826">
    <property type="component" value="Unassembled WGS sequence"/>
</dbReference>
<dbReference type="PROSITE" id="PS50883">
    <property type="entry name" value="EAL"/>
    <property type="match status" value="1"/>
</dbReference>
<evidence type="ECO:0000313" key="3">
    <source>
        <dbReference type="EMBL" id="MEW9265772.1"/>
    </source>
</evidence>
<feature type="domain" description="EAL" evidence="2">
    <location>
        <begin position="10"/>
        <end position="250"/>
    </location>
</feature>
<name>A0ABV3P8E5_9ACTN</name>